<reference evidence="1 2" key="1">
    <citation type="submission" date="2016-10" db="EMBL/GenBank/DDBJ databases">
        <authorList>
            <person name="de Groot N.N."/>
        </authorList>
    </citation>
    <scope>NUCLEOTIDE SEQUENCE [LARGE SCALE GENOMIC DNA]</scope>
    <source>
        <strain evidence="1 2">HLD2</strain>
    </source>
</reference>
<sequence length="84" mass="9513">MTNRNWTEAQLKADLEELHQLFDRATRESRGSPDDILAQRLFQQLIRRRRMQIGTIRQRSACVGCDIGGPTSAASEPGEACRRA</sequence>
<evidence type="ECO:0000313" key="2">
    <source>
        <dbReference type="Proteomes" id="UP000199648"/>
    </source>
</evidence>
<keyword evidence="2" id="KW-1185">Reference proteome</keyword>
<name>A0A1G5QE80_9GAMM</name>
<dbReference type="EMBL" id="FMWD01000005">
    <property type="protein sequence ID" value="SCZ59962.1"/>
    <property type="molecule type" value="Genomic_DNA"/>
</dbReference>
<protein>
    <submittedName>
        <fullName evidence="1">Uncharacterized protein</fullName>
    </submittedName>
</protein>
<dbReference type="Proteomes" id="UP000199648">
    <property type="component" value="Unassembled WGS sequence"/>
</dbReference>
<organism evidence="1 2">
    <name type="scientific">Thiohalomonas denitrificans</name>
    <dbReference type="NCBI Taxonomy" id="415747"/>
    <lineage>
        <taxon>Bacteria</taxon>
        <taxon>Pseudomonadati</taxon>
        <taxon>Pseudomonadota</taxon>
        <taxon>Gammaproteobacteria</taxon>
        <taxon>Thiohalomonadales</taxon>
        <taxon>Thiohalomonadaceae</taxon>
        <taxon>Thiohalomonas</taxon>
    </lineage>
</organism>
<gene>
    <name evidence="1" type="ORF">SAMN03097708_01957</name>
</gene>
<evidence type="ECO:0000313" key="1">
    <source>
        <dbReference type="EMBL" id="SCZ59962.1"/>
    </source>
</evidence>
<dbReference type="AlphaFoldDB" id="A0A1G5QE80"/>
<proteinExistence type="predicted"/>
<accession>A0A1G5QE80</accession>